<evidence type="ECO:0008006" key="4">
    <source>
        <dbReference type="Google" id="ProtNLM"/>
    </source>
</evidence>
<feature type="region of interest" description="Disordered" evidence="1">
    <location>
        <begin position="381"/>
        <end position="404"/>
    </location>
</feature>
<dbReference type="Proteomes" id="UP001321749">
    <property type="component" value="Unassembled WGS sequence"/>
</dbReference>
<feature type="compositionally biased region" description="Gly residues" evidence="1">
    <location>
        <begin position="548"/>
        <end position="561"/>
    </location>
</feature>
<comment type="caution">
    <text evidence="2">The sequence shown here is derived from an EMBL/GenBank/DDBJ whole genome shotgun (WGS) entry which is preliminary data.</text>
</comment>
<dbReference type="Gene3D" id="1.25.40.10">
    <property type="entry name" value="Tetratricopeptide repeat domain"/>
    <property type="match status" value="2"/>
</dbReference>
<protein>
    <recommendedName>
        <fullName evidence="4">Pentatricopeptide repeat-containing protein</fullName>
    </recommendedName>
</protein>
<organism evidence="2 3">
    <name type="scientific">Cladorrhinum samala</name>
    <dbReference type="NCBI Taxonomy" id="585594"/>
    <lineage>
        <taxon>Eukaryota</taxon>
        <taxon>Fungi</taxon>
        <taxon>Dikarya</taxon>
        <taxon>Ascomycota</taxon>
        <taxon>Pezizomycotina</taxon>
        <taxon>Sordariomycetes</taxon>
        <taxon>Sordariomycetidae</taxon>
        <taxon>Sordariales</taxon>
        <taxon>Podosporaceae</taxon>
        <taxon>Cladorrhinum</taxon>
    </lineage>
</organism>
<sequence length="581" mass="65240">MRSEKVAELVRGMRKPEAWTKQNFLDWIIYLTNSKVDKSFARIAYAGKEGGHQARVLSQLREAFFSPVSSGKASNPALKVALRYLAKSGATHIDLAHELHDRAADLGIKMDTGVWNFLLECSVKAKDLLGFRARLRRMISKGFVPSFRTWILFLRLVEADEVKRYVIQGIHMKGYLSSPGFVQRVADEMMDSDAYRAGKLGLSWEAHLDGLQKLYGPDWIFTISNANKTIAQYVRNDQFAQALRVVEYMFETKEKDYQKPNEITMNTLLQSCHIQRRADRALTVLRVFEKNGRLGVADDVAYHYLFELAWKLRRPHMLAAVWRYAHLVNKVSARMRHRGLSILQGGEAVDRFRLPWHVAATQKEVMEKLLLWDYKMEGFDTDPPAAEEEEEEEEEQTEANATTTMMNSTTTATEIIPKTAAMRAKEQEVVSILATPLDEQPEAMKSGGLTDALNKTTGVPISPRLRQRYRGFEEWSLGRYLIGVPGTSLSRFLEKAAEEDEKLLEAVKKGGGVAPAGEVEAPELPVRIRDRAQQADLIKRMRRLDHGSGSGGGGGGGGSSSEGGSQRFKAILEFAEKATGL</sequence>
<feature type="compositionally biased region" description="Acidic residues" evidence="1">
    <location>
        <begin position="385"/>
        <end position="397"/>
    </location>
</feature>
<evidence type="ECO:0000313" key="3">
    <source>
        <dbReference type="Proteomes" id="UP001321749"/>
    </source>
</evidence>
<feature type="region of interest" description="Disordered" evidence="1">
    <location>
        <begin position="540"/>
        <end position="565"/>
    </location>
</feature>
<evidence type="ECO:0000256" key="1">
    <source>
        <dbReference type="SAM" id="MobiDB-lite"/>
    </source>
</evidence>
<reference evidence="2" key="2">
    <citation type="submission" date="2023-06" db="EMBL/GenBank/DDBJ databases">
        <authorList>
            <consortium name="Lawrence Berkeley National Laboratory"/>
            <person name="Mondo S.J."/>
            <person name="Hensen N."/>
            <person name="Bonometti L."/>
            <person name="Westerberg I."/>
            <person name="Brannstrom I.O."/>
            <person name="Guillou S."/>
            <person name="Cros-Aarteil S."/>
            <person name="Calhoun S."/>
            <person name="Haridas S."/>
            <person name="Kuo A."/>
            <person name="Pangilinan J."/>
            <person name="Riley R."/>
            <person name="Labutti K."/>
            <person name="Andreopoulos B."/>
            <person name="Lipzen A."/>
            <person name="Chen C."/>
            <person name="Yanf M."/>
            <person name="Daum C."/>
            <person name="Ng V."/>
            <person name="Clum A."/>
            <person name="Steindorff A."/>
            <person name="Ohm R."/>
            <person name="Martin F."/>
            <person name="Silar P."/>
            <person name="Natvig D."/>
            <person name="Lalanne C."/>
            <person name="Gautier V."/>
            <person name="Ament-Velasquez S.L."/>
            <person name="Kruys A."/>
            <person name="Hutchinson M.I."/>
            <person name="Powell A.J."/>
            <person name="Barry K."/>
            <person name="Miller A.N."/>
            <person name="Grigoriev I.V."/>
            <person name="Debuchy R."/>
            <person name="Gladieux P."/>
            <person name="Thoren M.H."/>
            <person name="Johannesson H."/>
        </authorList>
    </citation>
    <scope>NUCLEOTIDE SEQUENCE</scope>
    <source>
        <strain evidence="2">PSN324</strain>
    </source>
</reference>
<reference evidence="2" key="1">
    <citation type="journal article" date="2023" name="Mol. Phylogenet. Evol.">
        <title>Genome-scale phylogeny and comparative genomics of the fungal order Sordariales.</title>
        <authorList>
            <person name="Hensen N."/>
            <person name="Bonometti L."/>
            <person name="Westerberg I."/>
            <person name="Brannstrom I.O."/>
            <person name="Guillou S."/>
            <person name="Cros-Aarteil S."/>
            <person name="Calhoun S."/>
            <person name="Haridas S."/>
            <person name="Kuo A."/>
            <person name="Mondo S."/>
            <person name="Pangilinan J."/>
            <person name="Riley R."/>
            <person name="LaButti K."/>
            <person name="Andreopoulos B."/>
            <person name="Lipzen A."/>
            <person name="Chen C."/>
            <person name="Yan M."/>
            <person name="Daum C."/>
            <person name="Ng V."/>
            <person name="Clum A."/>
            <person name="Steindorff A."/>
            <person name="Ohm R.A."/>
            <person name="Martin F."/>
            <person name="Silar P."/>
            <person name="Natvig D.O."/>
            <person name="Lalanne C."/>
            <person name="Gautier V."/>
            <person name="Ament-Velasquez S.L."/>
            <person name="Kruys A."/>
            <person name="Hutchinson M.I."/>
            <person name="Powell A.J."/>
            <person name="Barry K."/>
            <person name="Miller A.N."/>
            <person name="Grigoriev I.V."/>
            <person name="Debuchy R."/>
            <person name="Gladieux P."/>
            <person name="Hiltunen Thoren M."/>
            <person name="Johannesson H."/>
        </authorList>
    </citation>
    <scope>NUCLEOTIDE SEQUENCE</scope>
    <source>
        <strain evidence="2">PSN324</strain>
    </source>
</reference>
<dbReference type="EMBL" id="MU864959">
    <property type="protein sequence ID" value="KAK4463478.1"/>
    <property type="molecule type" value="Genomic_DNA"/>
</dbReference>
<keyword evidence="3" id="KW-1185">Reference proteome</keyword>
<dbReference type="AlphaFoldDB" id="A0AAV9HSX8"/>
<name>A0AAV9HSX8_9PEZI</name>
<evidence type="ECO:0000313" key="2">
    <source>
        <dbReference type="EMBL" id="KAK4463478.1"/>
    </source>
</evidence>
<dbReference type="InterPro" id="IPR011990">
    <property type="entry name" value="TPR-like_helical_dom_sf"/>
</dbReference>
<proteinExistence type="predicted"/>
<accession>A0AAV9HSX8</accession>
<gene>
    <name evidence="2" type="ORF">QBC42DRAFT_265673</name>
</gene>